<dbReference type="InterPro" id="IPR008136">
    <property type="entry name" value="CinA_C"/>
</dbReference>
<dbReference type="NCBIfam" id="TIGR00199">
    <property type="entry name" value="PncC_domain"/>
    <property type="match status" value="1"/>
</dbReference>
<reference evidence="3 4" key="1">
    <citation type="submission" date="2020-08" db="EMBL/GenBank/DDBJ databases">
        <title>Draft genome sequence of Parasphingopyxis sp. GrpM-11.</title>
        <authorList>
            <person name="Oh J."/>
            <person name="Roh D.-H."/>
        </authorList>
    </citation>
    <scope>NUCLEOTIDE SEQUENCE [LARGE SCALE GENOMIC DNA]</scope>
    <source>
        <strain evidence="3 4">GrpM-11</strain>
    </source>
</reference>
<evidence type="ECO:0000313" key="4">
    <source>
        <dbReference type="Proteomes" id="UP000564378"/>
    </source>
</evidence>
<feature type="region of interest" description="Disordered" evidence="1">
    <location>
        <begin position="1"/>
        <end position="26"/>
    </location>
</feature>
<accession>A0A842HWG3</accession>
<dbReference type="Gene3D" id="3.90.950.20">
    <property type="entry name" value="CinA-like"/>
    <property type="match status" value="1"/>
</dbReference>
<evidence type="ECO:0000256" key="1">
    <source>
        <dbReference type="SAM" id="MobiDB-lite"/>
    </source>
</evidence>
<sequence>MSVESQTKRPGWRKPSNAATKVASPDGSLGNGSLSIALPDELENTIRECLAQISHRNLSVAVAESCTGGLLASFLTDIEGMSHVFDRGFVVYTDDAKREMLNVPGSLLQDCGAVSKPIAIAMAEGVLEKSHADIALAITGFAGAAGEGAEEGLVHCASAFRGGTTLHREAHFGPEGRDSIRLSCIRSAVDLLHKHMLE</sequence>
<organism evidence="3 4">
    <name type="scientific">Parasphingopyxis marina</name>
    <dbReference type="NCBI Taxonomy" id="2761622"/>
    <lineage>
        <taxon>Bacteria</taxon>
        <taxon>Pseudomonadati</taxon>
        <taxon>Pseudomonadota</taxon>
        <taxon>Alphaproteobacteria</taxon>
        <taxon>Sphingomonadales</taxon>
        <taxon>Sphingomonadaceae</taxon>
        <taxon>Parasphingopyxis</taxon>
    </lineage>
</organism>
<feature type="domain" description="CinA C-terminal" evidence="2">
    <location>
        <begin position="47"/>
        <end position="195"/>
    </location>
</feature>
<dbReference type="RefSeq" id="WP_185799889.1">
    <property type="nucleotide sequence ID" value="NZ_JACJVJ010000001.1"/>
</dbReference>
<gene>
    <name evidence="3" type="ORF">H6P80_03190</name>
</gene>
<dbReference type="InterPro" id="IPR036653">
    <property type="entry name" value="CinA-like_C"/>
</dbReference>
<evidence type="ECO:0000313" key="3">
    <source>
        <dbReference type="EMBL" id="MBC2776619.1"/>
    </source>
</evidence>
<protein>
    <submittedName>
        <fullName evidence="3">CinA family protein</fullName>
    </submittedName>
</protein>
<dbReference type="Pfam" id="PF02464">
    <property type="entry name" value="CinA"/>
    <property type="match status" value="1"/>
</dbReference>
<name>A0A842HWG3_9SPHN</name>
<dbReference type="AlphaFoldDB" id="A0A842HWG3"/>
<proteinExistence type="predicted"/>
<dbReference type="EMBL" id="JACJVJ010000001">
    <property type="protein sequence ID" value="MBC2776619.1"/>
    <property type="molecule type" value="Genomic_DNA"/>
</dbReference>
<dbReference type="SUPFAM" id="SSF142433">
    <property type="entry name" value="CinA-like"/>
    <property type="match status" value="1"/>
</dbReference>
<keyword evidence="4" id="KW-1185">Reference proteome</keyword>
<comment type="caution">
    <text evidence="3">The sequence shown here is derived from an EMBL/GenBank/DDBJ whole genome shotgun (WGS) entry which is preliminary data.</text>
</comment>
<dbReference type="Proteomes" id="UP000564378">
    <property type="component" value="Unassembled WGS sequence"/>
</dbReference>
<evidence type="ECO:0000259" key="2">
    <source>
        <dbReference type="Pfam" id="PF02464"/>
    </source>
</evidence>